<dbReference type="AlphaFoldDB" id="B4HV18"/>
<dbReference type="InterPro" id="IPR010472">
    <property type="entry name" value="FH3_dom"/>
</dbReference>
<feature type="compositionally biased region" description="Polar residues" evidence="1">
    <location>
        <begin position="317"/>
        <end position="331"/>
    </location>
</feature>
<dbReference type="FunFam" id="1.10.238.150:FF:000007">
    <property type="entry name" value="Formin 3, isoform B"/>
    <property type="match status" value="1"/>
</dbReference>
<dbReference type="Proteomes" id="UP000001292">
    <property type="component" value="Unassembled WGS sequence"/>
</dbReference>
<gene>
    <name evidence="3" type="primary">Dsec\GM14816</name>
    <name evidence="3" type="ORF">Dsec_GM14816</name>
</gene>
<dbReference type="EMBL" id="CH480817">
    <property type="protein sequence ID" value="EDW50789.1"/>
    <property type="molecule type" value="Genomic_DNA"/>
</dbReference>
<feature type="region of interest" description="Disordered" evidence="1">
    <location>
        <begin position="317"/>
        <end position="362"/>
    </location>
</feature>
<dbReference type="InterPro" id="IPR011989">
    <property type="entry name" value="ARM-like"/>
</dbReference>
<protein>
    <submittedName>
        <fullName evidence="3">GM14816</fullName>
    </submittedName>
</protein>
<dbReference type="HOGENOM" id="CLU_889121_0_0_1"/>
<dbReference type="GO" id="GO:0035147">
    <property type="term" value="P:branch fusion, open tracheal system"/>
    <property type="evidence" value="ECO:0007669"/>
    <property type="project" value="EnsemblMetazoa"/>
</dbReference>
<dbReference type="GO" id="GO:0003779">
    <property type="term" value="F:actin binding"/>
    <property type="evidence" value="ECO:0007669"/>
    <property type="project" value="InterPro"/>
</dbReference>
<dbReference type="InterPro" id="IPR014768">
    <property type="entry name" value="GBD/FH3_dom"/>
</dbReference>
<dbReference type="PANTHER" id="PTHR46345:SF8">
    <property type="entry name" value="FORMIN 3, ISOFORM B"/>
    <property type="match status" value="1"/>
</dbReference>
<proteinExistence type="predicted"/>
<dbReference type="STRING" id="7238.B4HV18"/>
<evidence type="ECO:0000313" key="3">
    <source>
        <dbReference type="EMBL" id="EDW50789.1"/>
    </source>
</evidence>
<organism evidence="4">
    <name type="scientific">Drosophila sechellia</name>
    <name type="common">Fruit fly</name>
    <dbReference type="NCBI Taxonomy" id="7238"/>
    <lineage>
        <taxon>Eukaryota</taxon>
        <taxon>Metazoa</taxon>
        <taxon>Ecdysozoa</taxon>
        <taxon>Arthropoda</taxon>
        <taxon>Hexapoda</taxon>
        <taxon>Insecta</taxon>
        <taxon>Pterygota</taxon>
        <taxon>Neoptera</taxon>
        <taxon>Endopterygota</taxon>
        <taxon>Diptera</taxon>
        <taxon>Brachycera</taxon>
        <taxon>Muscomorpha</taxon>
        <taxon>Ephydroidea</taxon>
        <taxon>Drosophilidae</taxon>
        <taxon>Drosophila</taxon>
        <taxon>Sophophora</taxon>
    </lineage>
</organism>
<evidence type="ECO:0000313" key="4">
    <source>
        <dbReference type="Proteomes" id="UP000001292"/>
    </source>
</evidence>
<dbReference type="OMA" id="TANMDSH"/>
<sequence>MDSRIGLDYIVENRDYIAKLGAALDTQNATVKKQVFELLSALCAYSPDGYARAIETLEFYKNLKKQRYRFKIVINELELSSAAAHPPLDYQAALLAFINCVIISAATLQERIRIRNEFIGLKVLPLLNNLRLLEAGNVESSASPSPPPSLSSESASSASSVSGFASTSVTPSPSPLHLQRRLTFCGSLSRYSCAALQLVQNLKKVAQSVGDIIVQLDVFVEQQECDEAQSLQAPDGINLNSHLDVFYAILRQVADTPQEVPFLNILQHLLRIDPKEPLSDIIWDTTERLVHRATLLESHEDSVRLLRTPSSQKFACQSCRGSDASSPTRKPSQPVGVSAKTTPPPPPPTHGTCSTTGLANDR</sequence>
<name>B4HV18_DROSE</name>
<evidence type="ECO:0000259" key="2">
    <source>
        <dbReference type="PROSITE" id="PS51232"/>
    </source>
</evidence>
<accession>B4HV18</accession>
<dbReference type="Pfam" id="PF06367">
    <property type="entry name" value="Drf_FH3"/>
    <property type="match status" value="2"/>
</dbReference>
<dbReference type="SUPFAM" id="SSF48371">
    <property type="entry name" value="ARM repeat"/>
    <property type="match status" value="2"/>
</dbReference>
<dbReference type="Gene3D" id="1.10.238.150">
    <property type="entry name" value="Formin, FH3 diaphanous domain"/>
    <property type="match status" value="1"/>
</dbReference>
<dbReference type="Gene3D" id="1.25.10.10">
    <property type="entry name" value="Leucine-rich Repeat Variant"/>
    <property type="match status" value="1"/>
</dbReference>
<dbReference type="SMART" id="SM01139">
    <property type="entry name" value="Drf_FH3"/>
    <property type="match status" value="1"/>
</dbReference>
<dbReference type="PROSITE" id="PS51232">
    <property type="entry name" value="GBD_FH3"/>
    <property type="match status" value="1"/>
</dbReference>
<feature type="domain" description="GBD/FH3" evidence="2">
    <location>
        <begin position="1"/>
        <end position="311"/>
    </location>
</feature>
<reference evidence="3 4" key="1">
    <citation type="journal article" date="2007" name="Nature">
        <title>Evolution of genes and genomes on the Drosophila phylogeny.</title>
        <authorList>
            <consortium name="Drosophila 12 Genomes Consortium"/>
            <person name="Clark A.G."/>
            <person name="Eisen M.B."/>
            <person name="Smith D.R."/>
            <person name="Bergman C.M."/>
            <person name="Oliver B."/>
            <person name="Markow T.A."/>
            <person name="Kaufman T.C."/>
            <person name="Kellis M."/>
            <person name="Gelbart W."/>
            <person name="Iyer V.N."/>
            <person name="Pollard D.A."/>
            <person name="Sackton T.B."/>
            <person name="Larracuente A.M."/>
            <person name="Singh N.D."/>
            <person name="Abad J.P."/>
            <person name="Abt D.N."/>
            <person name="Adryan B."/>
            <person name="Aguade M."/>
            <person name="Akashi H."/>
            <person name="Anderson W.W."/>
            <person name="Aquadro C.F."/>
            <person name="Ardell D.H."/>
            <person name="Arguello R."/>
            <person name="Artieri C.G."/>
            <person name="Barbash D.A."/>
            <person name="Barker D."/>
            <person name="Barsanti P."/>
            <person name="Batterham P."/>
            <person name="Batzoglou S."/>
            <person name="Begun D."/>
            <person name="Bhutkar A."/>
            <person name="Blanco E."/>
            <person name="Bosak S.A."/>
            <person name="Bradley R.K."/>
            <person name="Brand A.D."/>
            <person name="Brent M.R."/>
            <person name="Brooks A.N."/>
            <person name="Brown R.H."/>
            <person name="Butlin R.K."/>
            <person name="Caggese C."/>
            <person name="Calvi B.R."/>
            <person name="Bernardo de Carvalho A."/>
            <person name="Caspi A."/>
            <person name="Castrezana S."/>
            <person name="Celniker S.E."/>
            <person name="Chang J.L."/>
            <person name="Chapple C."/>
            <person name="Chatterji S."/>
            <person name="Chinwalla A."/>
            <person name="Civetta A."/>
            <person name="Clifton S.W."/>
            <person name="Comeron J.M."/>
            <person name="Costello J.C."/>
            <person name="Coyne J.A."/>
            <person name="Daub J."/>
            <person name="David R.G."/>
            <person name="Delcher A.L."/>
            <person name="Delehaunty K."/>
            <person name="Do C.B."/>
            <person name="Ebling H."/>
            <person name="Edwards K."/>
            <person name="Eickbush T."/>
            <person name="Evans J.D."/>
            <person name="Filipski A."/>
            <person name="Findeiss S."/>
            <person name="Freyhult E."/>
            <person name="Fulton L."/>
            <person name="Fulton R."/>
            <person name="Garcia A.C."/>
            <person name="Gardiner A."/>
            <person name="Garfield D.A."/>
            <person name="Garvin B.E."/>
            <person name="Gibson G."/>
            <person name="Gilbert D."/>
            <person name="Gnerre S."/>
            <person name="Godfrey J."/>
            <person name="Good R."/>
            <person name="Gotea V."/>
            <person name="Gravely B."/>
            <person name="Greenberg A.J."/>
            <person name="Griffiths-Jones S."/>
            <person name="Gross S."/>
            <person name="Guigo R."/>
            <person name="Gustafson E.A."/>
            <person name="Haerty W."/>
            <person name="Hahn M.W."/>
            <person name="Halligan D.L."/>
            <person name="Halpern A.L."/>
            <person name="Halter G.M."/>
            <person name="Han M.V."/>
            <person name="Heger A."/>
            <person name="Hillier L."/>
            <person name="Hinrichs A.S."/>
            <person name="Holmes I."/>
            <person name="Hoskins R.A."/>
            <person name="Hubisz M.J."/>
            <person name="Hultmark D."/>
            <person name="Huntley M.A."/>
            <person name="Jaffe D.B."/>
            <person name="Jagadeeshan S."/>
            <person name="Jeck W.R."/>
            <person name="Johnson J."/>
            <person name="Jones C.D."/>
            <person name="Jordan W.C."/>
            <person name="Karpen G.H."/>
            <person name="Kataoka E."/>
            <person name="Keightley P.D."/>
            <person name="Kheradpour P."/>
            <person name="Kirkness E.F."/>
            <person name="Koerich L.B."/>
            <person name="Kristiansen K."/>
            <person name="Kudrna D."/>
            <person name="Kulathinal R.J."/>
            <person name="Kumar S."/>
            <person name="Kwok R."/>
            <person name="Lander E."/>
            <person name="Langley C.H."/>
            <person name="Lapoint R."/>
            <person name="Lazzaro B.P."/>
            <person name="Lee S.J."/>
            <person name="Levesque L."/>
            <person name="Li R."/>
            <person name="Lin C.F."/>
            <person name="Lin M.F."/>
            <person name="Lindblad-Toh K."/>
            <person name="Llopart A."/>
            <person name="Long M."/>
            <person name="Low L."/>
            <person name="Lozovsky E."/>
            <person name="Lu J."/>
            <person name="Luo M."/>
            <person name="Machado C.A."/>
            <person name="Makalowski W."/>
            <person name="Marzo M."/>
            <person name="Matsuda M."/>
            <person name="Matzkin L."/>
            <person name="McAllister B."/>
            <person name="McBride C.S."/>
            <person name="McKernan B."/>
            <person name="McKernan K."/>
            <person name="Mendez-Lago M."/>
            <person name="Minx P."/>
            <person name="Mollenhauer M.U."/>
            <person name="Montooth K."/>
            <person name="Mount S.M."/>
            <person name="Mu X."/>
            <person name="Myers E."/>
            <person name="Negre B."/>
            <person name="Newfeld S."/>
            <person name="Nielsen R."/>
            <person name="Noor M.A."/>
            <person name="O'Grady P."/>
            <person name="Pachter L."/>
            <person name="Papaceit M."/>
            <person name="Parisi M.J."/>
            <person name="Parisi M."/>
            <person name="Parts L."/>
            <person name="Pedersen J.S."/>
            <person name="Pesole G."/>
            <person name="Phillippy A.M."/>
            <person name="Ponting C.P."/>
            <person name="Pop M."/>
            <person name="Porcelli D."/>
            <person name="Powell J.R."/>
            <person name="Prohaska S."/>
            <person name="Pruitt K."/>
            <person name="Puig M."/>
            <person name="Quesneville H."/>
            <person name="Ram K.R."/>
            <person name="Rand D."/>
            <person name="Rasmussen M.D."/>
            <person name="Reed L.K."/>
            <person name="Reenan R."/>
            <person name="Reily A."/>
            <person name="Remington K.A."/>
            <person name="Rieger T.T."/>
            <person name="Ritchie M.G."/>
            <person name="Robin C."/>
            <person name="Rogers Y.H."/>
            <person name="Rohde C."/>
            <person name="Rozas J."/>
            <person name="Rubenfield M.J."/>
            <person name="Ruiz A."/>
            <person name="Russo S."/>
            <person name="Salzberg S.L."/>
            <person name="Sanchez-Gracia A."/>
            <person name="Saranga D.J."/>
            <person name="Sato H."/>
            <person name="Schaeffer S.W."/>
            <person name="Schatz M.C."/>
            <person name="Schlenke T."/>
            <person name="Schwartz R."/>
            <person name="Segarra C."/>
            <person name="Singh R.S."/>
            <person name="Sirot L."/>
            <person name="Sirota M."/>
            <person name="Sisneros N.B."/>
            <person name="Smith C.D."/>
            <person name="Smith T.F."/>
            <person name="Spieth J."/>
            <person name="Stage D.E."/>
            <person name="Stark A."/>
            <person name="Stephan W."/>
            <person name="Strausberg R.L."/>
            <person name="Strempel S."/>
            <person name="Sturgill D."/>
            <person name="Sutton G."/>
            <person name="Sutton G.G."/>
            <person name="Tao W."/>
            <person name="Teichmann S."/>
            <person name="Tobari Y.N."/>
            <person name="Tomimura Y."/>
            <person name="Tsolas J.M."/>
            <person name="Valente V.L."/>
            <person name="Venter E."/>
            <person name="Venter J.C."/>
            <person name="Vicario S."/>
            <person name="Vieira F.G."/>
            <person name="Vilella A.J."/>
            <person name="Villasante A."/>
            <person name="Walenz B."/>
            <person name="Wang J."/>
            <person name="Wasserman M."/>
            <person name="Watts T."/>
            <person name="Wilson D."/>
            <person name="Wilson R.K."/>
            <person name="Wing R.A."/>
            <person name="Wolfner M.F."/>
            <person name="Wong A."/>
            <person name="Wong G.K."/>
            <person name="Wu C.I."/>
            <person name="Wu G."/>
            <person name="Yamamoto D."/>
            <person name="Yang H.P."/>
            <person name="Yang S.P."/>
            <person name="Yorke J.A."/>
            <person name="Yoshida K."/>
            <person name="Zdobnov E."/>
            <person name="Zhang P."/>
            <person name="Zhang Y."/>
            <person name="Zimin A.V."/>
            <person name="Baldwin J."/>
            <person name="Abdouelleil A."/>
            <person name="Abdulkadir J."/>
            <person name="Abebe A."/>
            <person name="Abera B."/>
            <person name="Abreu J."/>
            <person name="Acer S.C."/>
            <person name="Aftuck L."/>
            <person name="Alexander A."/>
            <person name="An P."/>
            <person name="Anderson E."/>
            <person name="Anderson S."/>
            <person name="Arachi H."/>
            <person name="Azer M."/>
            <person name="Bachantsang P."/>
            <person name="Barry A."/>
            <person name="Bayul T."/>
            <person name="Berlin A."/>
            <person name="Bessette D."/>
            <person name="Bloom T."/>
            <person name="Blye J."/>
            <person name="Boguslavskiy L."/>
            <person name="Bonnet C."/>
            <person name="Boukhgalter B."/>
            <person name="Bourzgui I."/>
            <person name="Brown A."/>
            <person name="Cahill P."/>
            <person name="Channer S."/>
            <person name="Cheshatsang Y."/>
            <person name="Chuda L."/>
            <person name="Citroen M."/>
            <person name="Collymore A."/>
            <person name="Cooke P."/>
            <person name="Costello M."/>
            <person name="D'Aco K."/>
            <person name="Daza R."/>
            <person name="De Haan G."/>
            <person name="DeGray S."/>
            <person name="DeMaso C."/>
            <person name="Dhargay N."/>
            <person name="Dooley K."/>
            <person name="Dooley E."/>
            <person name="Doricent M."/>
            <person name="Dorje P."/>
            <person name="Dorjee K."/>
            <person name="Dupes A."/>
            <person name="Elong R."/>
            <person name="Falk J."/>
            <person name="Farina A."/>
            <person name="Faro S."/>
            <person name="Ferguson D."/>
            <person name="Fisher S."/>
            <person name="Foley C.D."/>
            <person name="Franke A."/>
            <person name="Friedrich D."/>
            <person name="Gadbois L."/>
            <person name="Gearin G."/>
            <person name="Gearin C.R."/>
            <person name="Giannoukos G."/>
            <person name="Goode T."/>
            <person name="Graham J."/>
            <person name="Grandbois E."/>
            <person name="Grewal S."/>
            <person name="Gyaltsen K."/>
            <person name="Hafez N."/>
            <person name="Hagos B."/>
            <person name="Hall J."/>
            <person name="Henson C."/>
            <person name="Hollinger A."/>
            <person name="Honan T."/>
            <person name="Huard M.D."/>
            <person name="Hughes L."/>
            <person name="Hurhula B."/>
            <person name="Husby M.E."/>
            <person name="Kamat A."/>
            <person name="Kanga B."/>
            <person name="Kashin S."/>
            <person name="Khazanovich D."/>
            <person name="Kisner P."/>
            <person name="Lance K."/>
            <person name="Lara M."/>
            <person name="Lee W."/>
            <person name="Lennon N."/>
            <person name="Letendre F."/>
            <person name="LeVine R."/>
            <person name="Lipovsky A."/>
            <person name="Liu X."/>
            <person name="Liu J."/>
            <person name="Liu S."/>
            <person name="Lokyitsang T."/>
            <person name="Lokyitsang Y."/>
            <person name="Lubonja R."/>
            <person name="Lui A."/>
            <person name="MacDonald P."/>
            <person name="Magnisalis V."/>
            <person name="Maru K."/>
            <person name="Matthews C."/>
            <person name="McCusker W."/>
            <person name="McDonough S."/>
            <person name="Mehta T."/>
            <person name="Meldrim J."/>
            <person name="Meneus L."/>
            <person name="Mihai O."/>
            <person name="Mihalev A."/>
            <person name="Mihova T."/>
            <person name="Mittelman R."/>
            <person name="Mlenga V."/>
            <person name="Montmayeur A."/>
            <person name="Mulrain L."/>
            <person name="Navidi A."/>
            <person name="Naylor J."/>
            <person name="Negash T."/>
            <person name="Nguyen T."/>
            <person name="Nguyen N."/>
            <person name="Nicol R."/>
            <person name="Norbu C."/>
            <person name="Norbu N."/>
            <person name="Novod N."/>
            <person name="O'Neill B."/>
            <person name="Osman S."/>
            <person name="Markiewicz E."/>
            <person name="Oyono O.L."/>
            <person name="Patti C."/>
            <person name="Phunkhang P."/>
            <person name="Pierre F."/>
            <person name="Priest M."/>
            <person name="Raghuraman S."/>
            <person name="Rege F."/>
            <person name="Reyes R."/>
            <person name="Rise C."/>
            <person name="Rogov P."/>
            <person name="Ross K."/>
            <person name="Ryan E."/>
            <person name="Settipalli S."/>
            <person name="Shea T."/>
            <person name="Sherpa N."/>
            <person name="Shi L."/>
            <person name="Shih D."/>
            <person name="Sparrow T."/>
            <person name="Spaulding J."/>
            <person name="Stalker J."/>
            <person name="Stange-Thomann N."/>
            <person name="Stavropoulos S."/>
            <person name="Stone C."/>
            <person name="Strader C."/>
            <person name="Tesfaye S."/>
            <person name="Thomson T."/>
            <person name="Thoulutsang Y."/>
            <person name="Thoulutsang D."/>
            <person name="Topham K."/>
            <person name="Topping I."/>
            <person name="Tsamla T."/>
            <person name="Vassiliev H."/>
            <person name="Vo A."/>
            <person name="Wangchuk T."/>
            <person name="Wangdi T."/>
            <person name="Weiand M."/>
            <person name="Wilkinson J."/>
            <person name="Wilson A."/>
            <person name="Yadav S."/>
            <person name="Young G."/>
            <person name="Yu Q."/>
            <person name="Zembek L."/>
            <person name="Zhong D."/>
            <person name="Zimmer A."/>
            <person name="Zwirko Z."/>
            <person name="Jaffe D.B."/>
            <person name="Alvarez P."/>
            <person name="Brockman W."/>
            <person name="Butler J."/>
            <person name="Chin C."/>
            <person name="Gnerre S."/>
            <person name="Grabherr M."/>
            <person name="Kleber M."/>
            <person name="Mauceli E."/>
            <person name="MacCallum I."/>
        </authorList>
    </citation>
    <scope>NUCLEOTIDE SEQUENCE [LARGE SCALE GENOMIC DNA]</scope>
    <source>
        <strain evidence="4">Rob3c / Tucson 14021-0248.25</strain>
    </source>
</reference>
<dbReference type="PANTHER" id="PTHR46345">
    <property type="entry name" value="INVERTED FORMIN-2"/>
    <property type="match status" value="1"/>
</dbReference>
<evidence type="ECO:0000256" key="1">
    <source>
        <dbReference type="SAM" id="MobiDB-lite"/>
    </source>
</evidence>
<dbReference type="InterPro" id="IPR016024">
    <property type="entry name" value="ARM-type_fold"/>
</dbReference>
<keyword evidence="4" id="KW-1185">Reference proteome</keyword>